<keyword evidence="3" id="KW-0732">Signal</keyword>
<name>A0A5B8NRS9_9CHRO</name>
<dbReference type="SUPFAM" id="SSF50891">
    <property type="entry name" value="Cyclophilin-like"/>
    <property type="match status" value="1"/>
</dbReference>
<evidence type="ECO:0000256" key="2">
    <source>
        <dbReference type="ARBA" id="ARBA00023235"/>
    </source>
</evidence>
<evidence type="ECO:0000313" key="6">
    <source>
        <dbReference type="EMBL" id="QDZ40945.1"/>
    </source>
</evidence>
<evidence type="ECO:0000256" key="3">
    <source>
        <dbReference type="RuleBase" id="RU363019"/>
    </source>
</evidence>
<gene>
    <name evidence="6" type="ORF">FRE64_13950</name>
</gene>
<dbReference type="InterPro" id="IPR044665">
    <property type="entry name" value="E_coli_cyclophilin_A-like"/>
</dbReference>
<organism evidence="6 7">
    <name type="scientific">Euhalothece natronophila Z-M001</name>
    <dbReference type="NCBI Taxonomy" id="522448"/>
    <lineage>
        <taxon>Bacteria</taxon>
        <taxon>Bacillati</taxon>
        <taxon>Cyanobacteriota</taxon>
        <taxon>Cyanophyceae</taxon>
        <taxon>Oscillatoriophycideae</taxon>
        <taxon>Chroococcales</taxon>
        <taxon>Halothecacae</taxon>
        <taxon>Halothece cluster</taxon>
        <taxon>Euhalothece</taxon>
    </lineage>
</organism>
<protein>
    <recommendedName>
        <fullName evidence="3">Peptidyl-prolyl cis-trans isomerase</fullName>
        <shortName evidence="3">PPIase</shortName>
        <ecNumber evidence="3">5.2.1.8</ecNumber>
    </recommendedName>
</protein>
<evidence type="ECO:0000256" key="4">
    <source>
        <dbReference type="SAM" id="MobiDB-lite"/>
    </source>
</evidence>
<dbReference type="Proteomes" id="UP000318453">
    <property type="component" value="Chromosome"/>
</dbReference>
<dbReference type="RefSeq" id="WP_146296785.1">
    <property type="nucleotide sequence ID" value="NZ_CP042326.1"/>
</dbReference>
<comment type="catalytic activity">
    <reaction evidence="3">
        <text>[protein]-peptidylproline (omega=180) = [protein]-peptidylproline (omega=0)</text>
        <dbReference type="Rhea" id="RHEA:16237"/>
        <dbReference type="Rhea" id="RHEA-COMP:10747"/>
        <dbReference type="Rhea" id="RHEA-COMP:10748"/>
        <dbReference type="ChEBI" id="CHEBI:83833"/>
        <dbReference type="ChEBI" id="CHEBI:83834"/>
        <dbReference type="EC" id="5.2.1.8"/>
    </reaction>
</comment>
<dbReference type="PROSITE" id="PS50072">
    <property type="entry name" value="CSA_PPIASE_2"/>
    <property type="match status" value="1"/>
</dbReference>
<reference evidence="6" key="1">
    <citation type="submission" date="2019-08" db="EMBL/GenBank/DDBJ databases">
        <title>Carotenoids and Carotenoid Binding Proteins in the Halophilic Cyanobacterium Euhalothece sp. ZM00.</title>
        <authorList>
            <person name="Cho S.M."/>
            <person name="Song J.Y."/>
            <person name="Park Y.-I."/>
        </authorList>
    </citation>
    <scope>NUCLEOTIDE SEQUENCE [LARGE SCALE GENOMIC DNA]</scope>
    <source>
        <strain evidence="6">Z-M001</strain>
    </source>
</reference>
<evidence type="ECO:0000313" key="7">
    <source>
        <dbReference type="Proteomes" id="UP000318453"/>
    </source>
</evidence>
<feature type="region of interest" description="Disordered" evidence="4">
    <location>
        <begin position="108"/>
        <end position="130"/>
    </location>
</feature>
<dbReference type="PROSITE" id="PS51257">
    <property type="entry name" value="PROKAR_LIPOPROTEIN"/>
    <property type="match status" value="1"/>
</dbReference>
<comment type="similarity">
    <text evidence="3">Belongs to the cyclophilin-type PPIase family.</text>
</comment>
<comment type="function">
    <text evidence="3">PPIases accelerate the folding of proteins. It catalyzes the cis-trans isomerization of proline imidic peptide bonds in oligopeptides.</text>
</comment>
<dbReference type="Gene3D" id="2.40.100.10">
    <property type="entry name" value="Cyclophilin-like"/>
    <property type="match status" value="1"/>
</dbReference>
<keyword evidence="1 3" id="KW-0697">Rotamase</keyword>
<dbReference type="PRINTS" id="PR00153">
    <property type="entry name" value="CSAPPISMRASE"/>
</dbReference>
<sequence length="236" mass="25264">MSKIINSWLPLFSVLLAIALFLSGCSSNAESQENNPQVSQTNNEIEMSDLPQLNGEATVEFIVNGSPIVMEIKGDSAPITAGNFVDLVQRGFYDGLTFHRVVKEPQPFVVQGGDPKGNGTGGFVDPDTGQKRSIPLEILPEDGSEPVYGKTLKQAGIQGEPKLKHTEGVLSMARSQMPNSASSQFFITLADVPFLDGDYAAFGEVEQGMDVVKNIQVGDRIESATVTSGLDNLSQS</sequence>
<dbReference type="InterPro" id="IPR029000">
    <property type="entry name" value="Cyclophilin-like_dom_sf"/>
</dbReference>
<dbReference type="Pfam" id="PF00160">
    <property type="entry name" value="Pro_isomerase"/>
    <property type="match status" value="1"/>
</dbReference>
<accession>A0A5B8NRS9</accession>
<dbReference type="EC" id="5.2.1.8" evidence="3"/>
<feature type="chain" id="PRO_5023133164" description="Peptidyl-prolyl cis-trans isomerase" evidence="3">
    <location>
        <begin position="32"/>
        <end position="236"/>
    </location>
</feature>
<keyword evidence="2 3" id="KW-0413">Isomerase</keyword>
<evidence type="ECO:0000256" key="1">
    <source>
        <dbReference type="ARBA" id="ARBA00023110"/>
    </source>
</evidence>
<keyword evidence="7" id="KW-1185">Reference proteome</keyword>
<dbReference type="InterPro" id="IPR002130">
    <property type="entry name" value="Cyclophilin-type_PPIase_dom"/>
</dbReference>
<dbReference type="OrthoDB" id="9796864at2"/>
<proteinExistence type="inferred from homology"/>
<dbReference type="AlphaFoldDB" id="A0A5B8NRS9"/>
<evidence type="ECO:0000259" key="5">
    <source>
        <dbReference type="PROSITE" id="PS50072"/>
    </source>
</evidence>
<dbReference type="GO" id="GO:0003755">
    <property type="term" value="F:peptidyl-prolyl cis-trans isomerase activity"/>
    <property type="evidence" value="ECO:0007669"/>
    <property type="project" value="UniProtKB-UniRule"/>
</dbReference>
<feature type="signal peptide" evidence="3">
    <location>
        <begin position="1"/>
        <end position="31"/>
    </location>
</feature>
<feature type="domain" description="PPIase cyclophilin-type" evidence="5">
    <location>
        <begin position="68"/>
        <end position="216"/>
    </location>
</feature>
<dbReference type="EMBL" id="CP042326">
    <property type="protein sequence ID" value="QDZ40945.1"/>
    <property type="molecule type" value="Genomic_DNA"/>
</dbReference>
<dbReference type="KEGG" id="enn:FRE64_13950"/>
<dbReference type="PANTHER" id="PTHR43246">
    <property type="entry name" value="PEPTIDYL-PROLYL CIS-TRANS ISOMERASE CYP38, CHLOROPLASTIC"/>
    <property type="match status" value="1"/>
</dbReference>